<dbReference type="GO" id="GO:0003676">
    <property type="term" value="F:nucleic acid binding"/>
    <property type="evidence" value="ECO:0007669"/>
    <property type="project" value="InterPro"/>
</dbReference>
<dbReference type="Pfam" id="PF00106">
    <property type="entry name" value="adh_short"/>
    <property type="match status" value="1"/>
</dbReference>
<gene>
    <name evidence="3" type="primary">DHRS11_25</name>
    <name evidence="3" type="ORF">AVEN_185144_1</name>
</gene>
<comment type="similarity">
    <text evidence="1">Belongs to the short-chain dehydrogenases/reductases (SDR) family.</text>
</comment>
<dbReference type="InterPro" id="IPR036397">
    <property type="entry name" value="RNaseH_sf"/>
</dbReference>
<evidence type="ECO:0000313" key="4">
    <source>
        <dbReference type="Proteomes" id="UP000499080"/>
    </source>
</evidence>
<dbReference type="EMBL" id="BGPR01008876">
    <property type="protein sequence ID" value="GBN36647.1"/>
    <property type="molecule type" value="Genomic_DNA"/>
</dbReference>
<comment type="caution">
    <text evidence="3">The sequence shown here is derived from an EMBL/GenBank/DDBJ whole genome shotgun (WGS) entry which is preliminary data.</text>
</comment>
<evidence type="ECO:0000256" key="2">
    <source>
        <dbReference type="ARBA" id="ARBA00023002"/>
    </source>
</evidence>
<proteinExistence type="inferred from homology"/>
<dbReference type="Gene3D" id="3.30.420.10">
    <property type="entry name" value="Ribonuclease H-like superfamily/Ribonuclease H"/>
    <property type="match status" value="1"/>
</dbReference>
<reference evidence="3 4" key="1">
    <citation type="journal article" date="2019" name="Sci. Rep.">
        <title>Orb-weaving spider Araneus ventricosus genome elucidates the spidroin gene catalogue.</title>
        <authorList>
            <person name="Kono N."/>
            <person name="Nakamura H."/>
            <person name="Ohtoshi R."/>
            <person name="Moran D.A.P."/>
            <person name="Shinohara A."/>
            <person name="Yoshida Y."/>
            <person name="Fujiwara M."/>
            <person name="Mori M."/>
            <person name="Tomita M."/>
            <person name="Arakawa K."/>
        </authorList>
    </citation>
    <scope>NUCLEOTIDE SEQUENCE [LARGE SCALE GENOMIC DNA]</scope>
</reference>
<sequence>MYNMDRWQGRVAVVTGASAGIGAELFRALVRHGMKVVGCARSMDKIKAIAEEDAMKASHGKLVGVGRNLANESDILSMFDEIRRTFDRLDVCINNAGLGYECSLLTGCTSYFRNMLDLKEFLGGKRFVSDEELENAVTTWLVELAAEEYDMGNLKLVDRYDKCLNVGGDYVEN</sequence>
<dbReference type="OrthoDB" id="8947933at2759"/>
<dbReference type="PANTHER" id="PTHR43115">
    <property type="entry name" value="DEHYDROGENASE/REDUCTASE SDR FAMILY MEMBER 11"/>
    <property type="match status" value="1"/>
</dbReference>
<dbReference type="Gene3D" id="3.40.50.720">
    <property type="entry name" value="NAD(P)-binding Rossmann-like Domain"/>
    <property type="match status" value="1"/>
</dbReference>
<evidence type="ECO:0000256" key="1">
    <source>
        <dbReference type="ARBA" id="ARBA00006484"/>
    </source>
</evidence>
<keyword evidence="2" id="KW-0560">Oxidoreductase</keyword>
<dbReference type="SUPFAM" id="SSF51735">
    <property type="entry name" value="NAD(P)-binding Rossmann-fold domains"/>
    <property type="match status" value="1"/>
</dbReference>
<keyword evidence="4" id="KW-1185">Reference proteome</keyword>
<dbReference type="InterPro" id="IPR002347">
    <property type="entry name" value="SDR_fam"/>
</dbReference>
<dbReference type="GO" id="GO:0016491">
    <property type="term" value="F:oxidoreductase activity"/>
    <property type="evidence" value="ECO:0007669"/>
    <property type="project" value="UniProtKB-KW"/>
</dbReference>
<dbReference type="Proteomes" id="UP000499080">
    <property type="component" value="Unassembled WGS sequence"/>
</dbReference>
<evidence type="ECO:0000313" key="3">
    <source>
        <dbReference type="EMBL" id="GBN36647.1"/>
    </source>
</evidence>
<dbReference type="PANTHER" id="PTHR43115:SF4">
    <property type="entry name" value="DEHYDROGENASE_REDUCTASE SDR FAMILY MEMBER 11"/>
    <property type="match status" value="1"/>
</dbReference>
<name>A0A4Y2NEY1_ARAVE</name>
<dbReference type="AlphaFoldDB" id="A0A4Y2NEY1"/>
<accession>A0A4Y2NEY1</accession>
<organism evidence="3 4">
    <name type="scientific">Araneus ventricosus</name>
    <name type="common">Orbweaver spider</name>
    <name type="synonym">Epeira ventricosa</name>
    <dbReference type="NCBI Taxonomy" id="182803"/>
    <lineage>
        <taxon>Eukaryota</taxon>
        <taxon>Metazoa</taxon>
        <taxon>Ecdysozoa</taxon>
        <taxon>Arthropoda</taxon>
        <taxon>Chelicerata</taxon>
        <taxon>Arachnida</taxon>
        <taxon>Araneae</taxon>
        <taxon>Araneomorphae</taxon>
        <taxon>Entelegynae</taxon>
        <taxon>Araneoidea</taxon>
        <taxon>Araneidae</taxon>
        <taxon>Araneus</taxon>
    </lineage>
</organism>
<dbReference type="PRINTS" id="PR00081">
    <property type="entry name" value="GDHRDH"/>
</dbReference>
<protein>
    <submittedName>
        <fullName evidence="3">Dehydrogenase/reductase SDR family member 11</fullName>
    </submittedName>
</protein>
<dbReference type="InterPro" id="IPR036291">
    <property type="entry name" value="NAD(P)-bd_dom_sf"/>
</dbReference>